<dbReference type="InterPro" id="IPR051547">
    <property type="entry name" value="TDP2-like"/>
</dbReference>
<gene>
    <name evidence="10" type="ORF">FF125_07510</name>
</gene>
<evidence type="ECO:0000313" key="11">
    <source>
        <dbReference type="Proteomes" id="UP000306229"/>
    </source>
</evidence>
<keyword evidence="11" id="KW-1185">Reference proteome</keyword>
<evidence type="ECO:0000256" key="5">
    <source>
        <dbReference type="ARBA" id="ARBA00022763"/>
    </source>
</evidence>
<dbReference type="PANTHER" id="PTHR15822">
    <property type="entry name" value="TRAF AND TNF RECEPTOR-ASSOCIATED PROTEIN"/>
    <property type="match status" value="1"/>
</dbReference>
<keyword evidence="8" id="KW-0234">DNA repair</keyword>
<dbReference type="PANTHER" id="PTHR15822:SF4">
    <property type="entry name" value="TYROSYL-DNA PHOSPHODIESTERASE 2"/>
    <property type="match status" value="1"/>
</dbReference>
<dbReference type="EMBL" id="CP040749">
    <property type="protein sequence ID" value="QCX38285.1"/>
    <property type="molecule type" value="Genomic_DNA"/>
</dbReference>
<sequence>MSFNVRKFNMYKWIKVDDIESKIKDFIENEDPDILALQEYRIPKNFKLKYPYFSNPPAENYSDSIQNSKHRIALGIYSKYPIVKEGIIKYARTSSAAMFTDIVKNLDTIRIYTFHMASLGIVPNQHYFGHDDSEKLVKKVRQSFKVQQQQIDSLNKHINTCKYKVIVMGDLNNTAYSWAYNNVRKNFKDTYLEAGKGFGTTYKFNKFPLRIDYIFVDKNFKVKSHKNYGIQLSDHYPIMATLELIK</sequence>
<dbReference type="OrthoDB" id="635146at2"/>
<proteinExistence type="predicted"/>
<feature type="domain" description="Endonuclease/exonuclease/phosphatase" evidence="9">
    <location>
        <begin position="1"/>
        <end position="235"/>
    </location>
</feature>
<evidence type="ECO:0000256" key="3">
    <source>
        <dbReference type="ARBA" id="ARBA00022722"/>
    </source>
</evidence>
<keyword evidence="10" id="KW-0255">Endonuclease</keyword>
<keyword evidence="5" id="KW-0227">DNA damage</keyword>
<dbReference type="Gene3D" id="3.60.10.10">
    <property type="entry name" value="Endonuclease/exonuclease/phosphatase"/>
    <property type="match status" value="1"/>
</dbReference>
<dbReference type="RefSeq" id="WP_138949183.1">
    <property type="nucleotide sequence ID" value="NZ_CP040749.1"/>
</dbReference>
<dbReference type="KEGG" id="fbe:FF125_07510"/>
<accession>A0A5B7TNS3</accession>
<keyword evidence="4" id="KW-0479">Metal-binding</keyword>
<evidence type="ECO:0000256" key="7">
    <source>
        <dbReference type="ARBA" id="ARBA00022842"/>
    </source>
</evidence>
<dbReference type="Pfam" id="PF03372">
    <property type="entry name" value="Exo_endo_phos"/>
    <property type="match status" value="1"/>
</dbReference>
<dbReference type="Proteomes" id="UP000306229">
    <property type="component" value="Chromosome"/>
</dbReference>
<evidence type="ECO:0000256" key="8">
    <source>
        <dbReference type="ARBA" id="ARBA00023204"/>
    </source>
</evidence>
<evidence type="ECO:0000256" key="2">
    <source>
        <dbReference type="ARBA" id="ARBA00001946"/>
    </source>
</evidence>
<comment type="cofactor">
    <cofactor evidence="2">
        <name>Mg(2+)</name>
        <dbReference type="ChEBI" id="CHEBI:18420"/>
    </cofactor>
</comment>
<comment type="cofactor">
    <cofactor evidence="1">
        <name>Mn(2+)</name>
        <dbReference type="ChEBI" id="CHEBI:29035"/>
    </cofactor>
</comment>
<dbReference type="CDD" id="cd09084">
    <property type="entry name" value="EEP-2"/>
    <property type="match status" value="1"/>
</dbReference>
<organism evidence="10 11">
    <name type="scientific">Aureibaculum algae</name>
    <dbReference type="NCBI Taxonomy" id="2584122"/>
    <lineage>
        <taxon>Bacteria</taxon>
        <taxon>Pseudomonadati</taxon>
        <taxon>Bacteroidota</taxon>
        <taxon>Flavobacteriia</taxon>
        <taxon>Flavobacteriales</taxon>
        <taxon>Flavobacteriaceae</taxon>
        <taxon>Aureibaculum</taxon>
    </lineage>
</organism>
<dbReference type="InterPro" id="IPR036691">
    <property type="entry name" value="Endo/exonu/phosph_ase_sf"/>
</dbReference>
<evidence type="ECO:0000256" key="4">
    <source>
        <dbReference type="ARBA" id="ARBA00022723"/>
    </source>
</evidence>
<dbReference type="SUPFAM" id="SSF56219">
    <property type="entry name" value="DNase I-like"/>
    <property type="match status" value="1"/>
</dbReference>
<reference evidence="10 11" key="1">
    <citation type="submission" date="2019-05" db="EMBL/GenBank/DDBJ databases">
        <title>Algicella ahnfeltiae gen. nov., sp. nov., a novel marine bacterium of the family Flavobacteriaceae isolated from a red alga.</title>
        <authorList>
            <person name="Nedashkovskaya O.I."/>
            <person name="Kukhlevskiy A.D."/>
            <person name="Kim S.-G."/>
            <person name="Zhukova N.V."/>
            <person name="Mikhailov V.V."/>
        </authorList>
    </citation>
    <scope>NUCLEOTIDE SEQUENCE [LARGE SCALE GENOMIC DNA]</scope>
    <source>
        <strain evidence="10 11">10Alg115</strain>
    </source>
</reference>
<dbReference type="GO" id="GO:0004519">
    <property type="term" value="F:endonuclease activity"/>
    <property type="evidence" value="ECO:0007669"/>
    <property type="project" value="UniProtKB-KW"/>
</dbReference>
<evidence type="ECO:0000256" key="6">
    <source>
        <dbReference type="ARBA" id="ARBA00022801"/>
    </source>
</evidence>
<dbReference type="InterPro" id="IPR005135">
    <property type="entry name" value="Endo/exonuclease/phosphatase"/>
</dbReference>
<evidence type="ECO:0000313" key="10">
    <source>
        <dbReference type="EMBL" id="QCX38285.1"/>
    </source>
</evidence>
<keyword evidence="7" id="KW-0460">Magnesium</keyword>
<dbReference type="GO" id="GO:0016787">
    <property type="term" value="F:hydrolase activity"/>
    <property type="evidence" value="ECO:0007669"/>
    <property type="project" value="UniProtKB-KW"/>
</dbReference>
<keyword evidence="3" id="KW-0540">Nuclease</keyword>
<dbReference type="GO" id="GO:0046872">
    <property type="term" value="F:metal ion binding"/>
    <property type="evidence" value="ECO:0007669"/>
    <property type="project" value="UniProtKB-KW"/>
</dbReference>
<keyword evidence="6" id="KW-0378">Hydrolase</keyword>
<evidence type="ECO:0000256" key="1">
    <source>
        <dbReference type="ARBA" id="ARBA00001936"/>
    </source>
</evidence>
<dbReference type="AlphaFoldDB" id="A0A5B7TNS3"/>
<evidence type="ECO:0000259" key="9">
    <source>
        <dbReference type="Pfam" id="PF03372"/>
    </source>
</evidence>
<dbReference type="GO" id="GO:0006281">
    <property type="term" value="P:DNA repair"/>
    <property type="evidence" value="ECO:0007669"/>
    <property type="project" value="UniProtKB-KW"/>
</dbReference>
<protein>
    <submittedName>
        <fullName evidence="10">Endonuclease</fullName>
    </submittedName>
</protein>
<name>A0A5B7TNS3_9FLAO</name>